<evidence type="ECO:0000256" key="1">
    <source>
        <dbReference type="ARBA" id="ARBA00001709"/>
    </source>
</evidence>
<dbReference type="InterPro" id="IPR032259">
    <property type="entry name" value="HIBYL-CoA-H"/>
</dbReference>
<dbReference type="EMBL" id="FUYX01000011">
    <property type="protein sequence ID" value="SKC02730.1"/>
    <property type="molecule type" value="Genomic_DNA"/>
</dbReference>
<gene>
    <name evidence="5" type="ORF">ARD30_00680</name>
    <name evidence="6" type="ORF">SAMN05660750_03710</name>
</gene>
<dbReference type="Pfam" id="PF16113">
    <property type="entry name" value="ECH_2"/>
    <property type="match status" value="1"/>
</dbReference>
<dbReference type="CDD" id="cd06558">
    <property type="entry name" value="crotonase-like"/>
    <property type="match status" value="1"/>
</dbReference>
<dbReference type="EC" id="3.1.2.4" evidence="2"/>
<reference evidence="5 7" key="1">
    <citation type="submission" date="2015-10" db="EMBL/GenBank/DDBJ databases">
        <title>Draft genome of Bosea thiooxidans.</title>
        <authorList>
            <person name="Wang X."/>
        </authorList>
    </citation>
    <scope>NUCLEOTIDE SEQUENCE [LARGE SCALE GENOMIC DNA]</scope>
    <source>
        <strain evidence="5 7">CGMCC 9174</strain>
    </source>
</reference>
<dbReference type="GO" id="GO:0005829">
    <property type="term" value="C:cytosol"/>
    <property type="evidence" value="ECO:0007669"/>
    <property type="project" value="TreeGrafter"/>
</dbReference>
<evidence type="ECO:0000259" key="4">
    <source>
        <dbReference type="Pfam" id="PF16113"/>
    </source>
</evidence>
<evidence type="ECO:0000256" key="3">
    <source>
        <dbReference type="ARBA" id="ARBA00022801"/>
    </source>
</evidence>
<dbReference type="Gene3D" id="3.90.226.10">
    <property type="entry name" value="2-enoyl-CoA Hydratase, Chain A, domain 1"/>
    <property type="match status" value="1"/>
</dbReference>
<evidence type="ECO:0000313" key="5">
    <source>
        <dbReference type="EMBL" id="KQK32330.1"/>
    </source>
</evidence>
<dbReference type="GO" id="GO:0006574">
    <property type="term" value="P:L-valine catabolic process"/>
    <property type="evidence" value="ECO:0007669"/>
    <property type="project" value="TreeGrafter"/>
</dbReference>
<protein>
    <recommendedName>
        <fullName evidence="2">3-hydroxyisobutyryl-CoA hydrolase</fullName>
        <ecNumber evidence="2">3.1.2.4</ecNumber>
    </recommendedName>
</protein>
<dbReference type="OrthoDB" id="9790967at2"/>
<sequence length="351" mass="37304">MTQDQDIICEIRGAAGVVVLNRPKALNALSLGMVRELARALDAWENDPRVTRVVVLSTSEKAFSAGGDIRWLHDCGKAGRHDEMLAFWGEEYILNHRIKTYPKPYVALIDGIVMGGGVGISLHGSHRIAGDRYLFAMPEVGIGFFPDVGATYALPRLPGAFGRFLALTGERIGAADALAVGLATHGVPSARMAELADALAGPGALDEILAAFAVARDPGPLQGERALIAEVFAGETLPGIVDGLKRAATGGNAFAGKLLQTLTAKSPTSVAIAFEQMRRGGALDFAEAMRTEYRIVSRIARGHDFYEGVRAVVIDKDQAPRWVPATLEAVRQADIDAYFASLGADELGLEG</sequence>
<comment type="catalytic activity">
    <reaction evidence="1">
        <text>3-hydroxy-2-methylpropanoyl-CoA + H2O = 3-hydroxy-2-methylpropanoate + CoA + H(+)</text>
        <dbReference type="Rhea" id="RHEA:20888"/>
        <dbReference type="ChEBI" id="CHEBI:11805"/>
        <dbReference type="ChEBI" id="CHEBI:15377"/>
        <dbReference type="ChEBI" id="CHEBI:15378"/>
        <dbReference type="ChEBI" id="CHEBI:57287"/>
        <dbReference type="ChEBI" id="CHEBI:57340"/>
        <dbReference type="EC" id="3.1.2.4"/>
    </reaction>
</comment>
<dbReference type="PANTHER" id="PTHR43176">
    <property type="entry name" value="3-HYDROXYISOBUTYRYL-COA HYDROLASE-RELATED"/>
    <property type="match status" value="1"/>
</dbReference>
<keyword evidence="7" id="KW-1185">Reference proteome</keyword>
<dbReference type="Proteomes" id="UP000190130">
    <property type="component" value="Unassembled WGS sequence"/>
</dbReference>
<name>A0A0Q3T3W2_9HYPH</name>
<dbReference type="STRING" id="53254.SAMN05660750_03710"/>
<keyword evidence="3 5" id="KW-0378">Hydrolase</keyword>
<dbReference type="SUPFAM" id="SSF52096">
    <property type="entry name" value="ClpP/crotonase"/>
    <property type="match status" value="1"/>
</dbReference>
<accession>A0A0Q3T3W2</accession>
<dbReference type="GO" id="GO:0003860">
    <property type="term" value="F:3-hydroxyisobutyryl-CoA hydrolase activity"/>
    <property type="evidence" value="ECO:0007669"/>
    <property type="project" value="UniProtKB-EC"/>
</dbReference>
<dbReference type="PANTHER" id="PTHR43176:SF3">
    <property type="entry name" value="3-HYDROXYISOBUTYRYL-COA HYDROLASE, MITOCHONDRIAL"/>
    <property type="match status" value="1"/>
</dbReference>
<proteinExistence type="predicted"/>
<organism evidence="5 7">
    <name type="scientific">Bosea thiooxidans</name>
    <dbReference type="NCBI Taxonomy" id="53254"/>
    <lineage>
        <taxon>Bacteria</taxon>
        <taxon>Pseudomonadati</taxon>
        <taxon>Pseudomonadota</taxon>
        <taxon>Alphaproteobacteria</taxon>
        <taxon>Hyphomicrobiales</taxon>
        <taxon>Boseaceae</taxon>
        <taxon>Bosea</taxon>
    </lineage>
</organism>
<reference evidence="6 8" key="2">
    <citation type="submission" date="2017-02" db="EMBL/GenBank/DDBJ databases">
        <authorList>
            <person name="Peterson S.W."/>
        </authorList>
    </citation>
    <scope>NUCLEOTIDE SEQUENCE [LARGE SCALE GENOMIC DNA]</scope>
    <source>
        <strain evidence="6 8">DSM 9653</strain>
    </source>
</reference>
<dbReference type="InterPro" id="IPR029045">
    <property type="entry name" value="ClpP/crotonase-like_dom_sf"/>
</dbReference>
<evidence type="ECO:0000313" key="6">
    <source>
        <dbReference type="EMBL" id="SKC02730.1"/>
    </source>
</evidence>
<dbReference type="EMBL" id="LMAR01000001">
    <property type="protein sequence ID" value="KQK32330.1"/>
    <property type="molecule type" value="Genomic_DNA"/>
</dbReference>
<dbReference type="NCBIfam" id="NF004127">
    <property type="entry name" value="PRK05617.1"/>
    <property type="match status" value="1"/>
</dbReference>
<dbReference type="AlphaFoldDB" id="A0A0Q3T3W2"/>
<dbReference type="Proteomes" id="UP000051562">
    <property type="component" value="Unassembled WGS sequence"/>
</dbReference>
<dbReference type="InterPro" id="IPR045004">
    <property type="entry name" value="ECH_dom"/>
</dbReference>
<feature type="domain" description="Enoyl-CoA hydratase/isomerase" evidence="4">
    <location>
        <begin position="16"/>
        <end position="339"/>
    </location>
</feature>
<evidence type="ECO:0000256" key="2">
    <source>
        <dbReference type="ARBA" id="ARBA00011915"/>
    </source>
</evidence>
<dbReference type="RefSeq" id="WP_055726275.1">
    <property type="nucleotide sequence ID" value="NZ_FUYX01000011.1"/>
</dbReference>
<evidence type="ECO:0000313" key="8">
    <source>
        <dbReference type="Proteomes" id="UP000190130"/>
    </source>
</evidence>
<evidence type="ECO:0000313" key="7">
    <source>
        <dbReference type="Proteomes" id="UP000051562"/>
    </source>
</evidence>